<reference evidence="3 4" key="1">
    <citation type="submission" date="2019-03" db="EMBL/GenBank/DDBJ databases">
        <title>Genomics of glacier-inhabiting Cryobacterium strains.</title>
        <authorList>
            <person name="Liu Q."/>
            <person name="Xin Y.-H."/>
        </authorList>
    </citation>
    <scope>NUCLEOTIDE SEQUENCE [LARGE SCALE GENOMIC DNA]</scope>
    <source>
        <strain evidence="3 4">MDB1-5</strain>
    </source>
</reference>
<dbReference type="Gene3D" id="2.160.20.10">
    <property type="entry name" value="Single-stranded right-handed beta-helix, Pectin lyase-like"/>
    <property type="match status" value="1"/>
</dbReference>
<dbReference type="EMBL" id="SOFS01000005">
    <property type="protein sequence ID" value="TFC23591.1"/>
    <property type="molecule type" value="Genomic_DNA"/>
</dbReference>
<name>A0ABY2IRY7_9MICO</name>
<dbReference type="SUPFAM" id="SSF51126">
    <property type="entry name" value="Pectin lyase-like"/>
    <property type="match status" value="1"/>
</dbReference>
<comment type="caution">
    <text evidence="3">The sequence shown here is derived from an EMBL/GenBank/DDBJ whole genome shotgun (WGS) entry which is preliminary data.</text>
</comment>
<evidence type="ECO:0000313" key="4">
    <source>
        <dbReference type="Proteomes" id="UP000297604"/>
    </source>
</evidence>
<dbReference type="Pfam" id="PF05048">
    <property type="entry name" value="NosD"/>
    <property type="match status" value="1"/>
</dbReference>
<dbReference type="SMART" id="SM00710">
    <property type="entry name" value="PbH1"/>
    <property type="match status" value="6"/>
</dbReference>
<dbReference type="InterPro" id="IPR012334">
    <property type="entry name" value="Pectin_lyas_fold"/>
</dbReference>
<gene>
    <name evidence="3" type="ORF">E3O46_00690</name>
</gene>
<feature type="domain" description="Periplasmic copper-binding protein NosD beta helix" evidence="2">
    <location>
        <begin position="156"/>
        <end position="333"/>
    </location>
</feature>
<sequence length="401" mass="41082">MTGCCRCHLPFSVDAFVPSTTFRSALSTPTGSCRSRGPPEVRPVRQSSCSTPQEAADFVLHSFTHPSRSFPLSPDTRRLSPRRIAAAALLTGAVAVAGVVLTPGPAHAATVTNVSTSAQLKTALGNAKPGDTIHLTDGTYTGKFEASSVGTGAAPITLTGSRAAVLTTGSTGSGYALHVTGGHWNLTGFRVDKAAKGIVLDDSDYTVISSVDVGHIGQEGVHVRHSSTNVVLRNSYVHDTGLTSASYGEGVYVGSANSNWSSVMGSSSSPDKSDNVLIQDNRIEDNPAEAIDIKEGTTGGRITGNTFRHSGYSGDNSADSWVDVKGNGYSVSGNSGSSTLEDAFQVHSVLSGWGGGNDFAGNTVTGGVPGYEVNNASKTAGNVVHCKTSGAGSGLTNKGCK</sequence>
<evidence type="ECO:0000313" key="3">
    <source>
        <dbReference type="EMBL" id="TFC23591.1"/>
    </source>
</evidence>
<keyword evidence="4" id="KW-1185">Reference proteome</keyword>
<protein>
    <recommendedName>
        <fullName evidence="2">Periplasmic copper-binding protein NosD beta helix domain-containing protein</fullName>
    </recommendedName>
</protein>
<dbReference type="InterPro" id="IPR006626">
    <property type="entry name" value="PbH1"/>
</dbReference>
<evidence type="ECO:0000256" key="1">
    <source>
        <dbReference type="SAM" id="MobiDB-lite"/>
    </source>
</evidence>
<dbReference type="Proteomes" id="UP000297604">
    <property type="component" value="Unassembled WGS sequence"/>
</dbReference>
<feature type="region of interest" description="Disordered" evidence="1">
    <location>
        <begin position="26"/>
        <end position="47"/>
    </location>
</feature>
<proteinExistence type="predicted"/>
<evidence type="ECO:0000259" key="2">
    <source>
        <dbReference type="Pfam" id="PF05048"/>
    </source>
</evidence>
<organism evidence="3 4">
    <name type="scientific">Cryobacterium glucosi</name>
    <dbReference type="NCBI Taxonomy" id="1259175"/>
    <lineage>
        <taxon>Bacteria</taxon>
        <taxon>Bacillati</taxon>
        <taxon>Actinomycetota</taxon>
        <taxon>Actinomycetes</taxon>
        <taxon>Micrococcales</taxon>
        <taxon>Microbacteriaceae</taxon>
        <taxon>Cryobacterium</taxon>
    </lineage>
</organism>
<dbReference type="InterPro" id="IPR011050">
    <property type="entry name" value="Pectin_lyase_fold/virulence"/>
</dbReference>
<dbReference type="InterPro" id="IPR007742">
    <property type="entry name" value="NosD_dom"/>
</dbReference>
<accession>A0ABY2IRY7</accession>